<dbReference type="AlphaFoldDB" id="A0AAN6ZWB0"/>
<gene>
    <name evidence="3" type="ORF">C8A00DRAFT_32855</name>
</gene>
<dbReference type="EMBL" id="MU856914">
    <property type="protein sequence ID" value="KAK4154340.1"/>
    <property type="molecule type" value="Genomic_DNA"/>
</dbReference>
<keyword evidence="4" id="KW-1185">Reference proteome</keyword>
<sequence>MTDSAANGWYVWLTELSIIPREYHYITRMISSFFITLALTPIVPIIVLVIYDVILWFWRLAAASWRDRPATRMHVAADPPRLLIDGTVPNGSLVDPRRRMGDSTAKTK</sequence>
<organism evidence="3 4">
    <name type="scientific">Chaetomidium leptoderma</name>
    <dbReference type="NCBI Taxonomy" id="669021"/>
    <lineage>
        <taxon>Eukaryota</taxon>
        <taxon>Fungi</taxon>
        <taxon>Dikarya</taxon>
        <taxon>Ascomycota</taxon>
        <taxon>Pezizomycotina</taxon>
        <taxon>Sordariomycetes</taxon>
        <taxon>Sordariomycetidae</taxon>
        <taxon>Sordariales</taxon>
        <taxon>Chaetomiaceae</taxon>
        <taxon>Chaetomidium</taxon>
    </lineage>
</organism>
<keyword evidence="2" id="KW-0472">Membrane</keyword>
<evidence type="ECO:0000256" key="1">
    <source>
        <dbReference type="SAM" id="MobiDB-lite"/>
    </source>
</evidence>
<comment type="caution">
    <text evidence="3">The sequence shown here is derived from an EMBL/GenBank/DDBJ whole genome shotgun (WGS) entry which is preliminary data.</text>
</comment>
<reference evidence="3" key="2">
    <citation type="submission" date="2023-05" db="EMBL/GenBank/DDBJ databases">
        <authorList>
            <consortium name="Lawrence Berkeley National Laboratory"/>
            <person name="Steindorff A."/>
            <person name="Hensen N."/>
            <person name="Bonometti L."/>
            <person name="Westerberg I."/>
            <person name="Brannstrom I.O."/>
            <person name="Guillou S."/>
            <person name="Cros-Aarteil S."/>
            <person name="Calhoun S."/>
            <person name="Haridas S."/>
            <person name="Kuo A."/>
            <person name="Mondo S."/>
            <person name="Pangilinan J."/>
            <person name="Riley R."/>
            <person name="Labutti K."/>
            <person name="Andreopoulos B."/>
            <person name="Lipzen A."/>
            <person name="Chen C."/>
            <person name="Yanf M."/>
            <person name="Daum C."/>
            <person name="Ng V."/>
            <person name="Clum A."/>
            <person name="Ohm R."/>
            <person name="Martin F."/>
            <person name="Silar P."/>
            <person name="Natvig D."/>
            <person name="Lalanne C."/>
            <person name="Gautier V."/>
            <person name="Ament-Velasquez S.L."/>
            <person name="Kruys A."/>
            <person name="Hutchinson M.I."/>
            <person name="Powell A.J."/>
            <person name="Barry K."/>
            <person name="Miller A.N."/>
            <person name="Grigoriev I.V."/>
            <person name="Debuchy R."/>
            <person name="Gladieux P."/>
            <person name="Thoren M.H."/>
            <person name="Johannesson H."/>
        </authorList>
    </citation>
    <scope>NUCLEOTIDE SEQUENCE</scope>
    <source>
        <strain evidence="3">CBS 538.74</strain>
    </source>
</reference>
<accession>A0AAN6ZWB0</accession>
<dbReference type="Proteomes" id="UP001302745">
    <property type="component" value="Unassembled WGS sequence"/>
</dbReference>
<evidence type="ECO:0000256" key="2">
    <source>
        <dbReference type="SAM" id="Phobius"/>
    </source>
</evidence>
<keyword evidence="2" id="KW-0812">Transmembrane</keyword>
<proteinExistence type="predicted"/>
<evidence type="ECO:0000313" key="4">
    <source>
        <dbReference type="Proteomes" id="UP001302745"/>
    </source>
</evidence>
<name>A0AAN6ZWB0_9PEZI</name>
<protein>
    <submittedName>
        <fullName evidence="3">Uncharacterized protein</fullName>
    </submittedName>
</protein>
<keyword evidence="2" id="KW-1133">Transmembrane helix</keyword>
<reference evidence="3" key="1">
    <citation type="journal article" date="2023" name="Mol. Phylogenet. Evol.">
        <title>Genome-scale phylogeny and comparative genomics of the fungal order Sordariales.</title>
        <authorList>
            <person name="Hensen N."/>
            <person name="Bonometti L."/>
            <person name="Westerberg I."/>
            <person name="Brannstrom I.O."/>
            <person name="Guillou S."/>
            <person name="Cros-Aarteil S."/>
            <person name="Calhoun S."/>
            <person name="Haridas S."/>
            <person name="Kuo A."/>
            <person name="Mondo S."/>
            <person name="Pangilinan J."/>
            <person name="Riley R."/>
            <person name="LaButti K."/>
            <person name="Andreopoulos B."/>
            <person name="Lipzen A."/>
            <person name="Chen C."/>
            <person name="Yan M."/>
            <person name="Daum C."/>
            <person name="Ng V."/>
            <person name="Clum A."/>
            <person name="Steindorff A."/>
            <person name="Ohm R.A."/>
            <person name="Martin F."/>
            <person name="Silar P."/>
            <person name="Natvig D.O."/>
            <person name="Lalanne C."/>
            <person name="Gautier V."/>
            <person name="Ament-Velasquez S.L."/>
            <person name="Kruys A."/>
            <person name="Hutchinson M.I."/>
            <person name="Powell A.J."/>
            <person name="Barry K."/>
            <person name="Miller A.N."/>
            <person name="Grigoriev I.V."/>
            <person name="Debuchy R."/>
            <person name="Gladieux P."/>
            <person name="Hiltunen Thoren M."/>
            <person name="Johannesson H."/>
        </authorList>
    </citation>
    <scope>NUCLEOTIDE SEQUENCE</scope>
    <source>
        <strain evidence="3">CBS 538.74</strain>
    </source>
</reference>
<evidence type="ECO:0000313" key="3">
    <source>
        <dbReference type="EMBL" id="KAK4154340.1"/>
    </source>
</evidence>
<feature type="region of interest" description="Disordered" evidence="1">
    <location>
        <begin position="86"/>
        <end position="108"/>
    </location>
</feature>
<feature type="transmembrane region" description="Helical" evidence="2">
    <location>
        <begin position="33"/>
        <end position="58"/>
    </location>
</feature>